<accession>A0ABD6ARJ9</accession>
<name>A0ABD6ARJ9_9EURY</name>
<dbReference type="AlphaFoldDB" id="A0ABD6ARJ9"/>
<dbReference type="InterPro" id="IPR006439">
    <property type="entry name" value="HAD-SF_hydro_IA"/>
</dbReference>
<proteinExistence type="inferred from homology"/>
<protein>
    <submittedName>
        <fullName evidence="6">HAD family hydrolase</fullName>
        <ecNumber evidence="6">3.1.3.-</ecNumber>
    </submittedName>
</protein>
<dbReference type="GO" id="GO:0016787">
    <property type="term" value="F:hydrolase activity"/>
    <property type="evidence" value="ECO:0007669"/>
    <property type="project" value="UniProtKB-KW"/>
</dbReference>
<dbReference type="GO" id="GO:0046872">
    <property type="term" value="F:metal ion binding"/>
    <property type="evidence" value="ECO:0007669"/>
    <property type="project" value="UniProtKB-KW"/>
</dbReference>
<dbReference type="Gene3D" id="1.20.120.710">
    <property type="entry name" value="Haloacid dehalogenase hydrolase-like domain"/>
    <property type="match status" value="1"/>
</dbReference>
<evidence type="ECO:0000256" key="2">
    <source>
        <dbReference type="ARBA" id="ARBA00007958"/>
    </source>
</evidence>
<reference evidence="6 7" key="1">
    <citation type="journal article" date="2019" name="Int. J. Syst. Evol. Microbiol.">
        <title>The Global Catalogue of Microorganisms (GCM) 10K type strain sequencing project: providing services to taxonomists for standard genome sequencing and annotation.</title>
        <authorList>
            <consortium name="The Broad Institute Genomics Platform"/>
            <consortium name="The Broad Institute Genome Sequencing Center for Infectious Disease"/>
            <person name="Wu L."/>
            <person name="Ma J."/>
        </authorList>
    </citation>
    <scope>NUCLEOTIDE SEQUENCE [LARGE SCALE GENOMIC DNA]</scope>
    <source>
        <strain evidence="6 7">CGMCC 1.12563</strain>
    </source>
</reference>
<dbReference type="PRINTS" id="PR00413">
    <property type="entry name" value="HADHALOGNASE"/>
</dbReference>
<dbReference type="Proteomes" id="UP001597187">
    <property type="component" value="Unassembled WGS sequence"/>
</dbReference>
<evidence type="ECO:0000313" key="7">
    <source>
        <dbReference type="Proteomes" id="UP001597187"/>
    </source>
</evidence>
<dbReference type="EC" id="3.1.3.-" evidence="6"/>
<dbReference type="RefSeq" id="WP_250871934.1">
    <property type="nucleotide sequence ID" value="NZ_JALXFV010000002.1"/>
</dbReference>
<evidence type="ECO:0000256" key="4">
    <source>
        <dbReference type="ARBA" id="ARBA00022801"/>
    </source>
</evidence>
<dbReference type="Gene3D" id="3.40.50.1000">
    <property type="entry name" value="HAD superfamily/HAD-like"/>
    <property type="match status" value="1"/>
</dbReference>
<organism evidence="6 7">
    <name type="scientific">Halomarina rubra</name>
    <dbReference type="NCBI Taxonomy" id="2071873"/>
    <lineage>
        <taxon>Archaea</taxon>
        <taxon>Methanobacteriati</taxon>
        <taxon>Methanobacteriota</taxon>
        <taxon>Stenosarchaea group</taxon>
        <taxon>Halobacteria</taxon>
        <taxon>Halobacteriales</taxon>
        <taxon>Natronomonadaceae</taxon>
        <taxon>Halomarina</taxon>
    </lineage>
</organism>
<dbReference type="InterPro" id="IPR036412">
    <property type="entry name" value="HAD-like_sf"/>
</dbReference>
<keyword evidence="5" id="KW-0460">Magnesium</keyword>
<evidence type="ECO:0000313" key="6">
    <source>
        <dbReference type="EMBL" id="MFD1511951.1"/>
    </source>
</evidence>
<dbReference type="PANTHER" id="PTHR46470:SF2">
    <property type="entry name" value="GLYCERALDEHYDE 3-PHOSPHATE PHOSPHATASE"/>
    <property type="match status" value="1"/>
</dbReference>
<dbReference type="InterPro" id="IPR023214">
    <property type="entry name" value="HAD_sf"/>
</dbReference>
<gene>
    <name evidence="6" type="ORF">ACFSBT_01490</name>
</gene>
<keyword evidence="4 6" id="KW-0378">Hydrolase</keyword>
<comment type="cofactor">
    <cofactor evidence="1">
        <name>Mg(2+)</name>
        <dbReference type="ChEBI" id="CHEBI:18420"/>
    </cofactor>
</comment>
<dbReference type="SUPFAM" id="SSF56784">
    <property type="entry name" value="HAD-like"/>
    <property type="match status" value="1"/>
</dbReference>
<dbReference type="NCBIfam" id="TIGR01549">
    <property type="entry name" value="HAD-SF-IA-v1"/>
    <property type="match status" value="1"/>
</dbReference>
<dbReference type="Pfam" id="PF00702">
    <property type="entry name" value="Hydrolase"/>
    <property type="match status" value="1"/>
</dbReference>
<dbReference type="PANTHER" id="PTHR46470">
    <property type="entry name" value="N-ACYLNEURAMINATE-9-PHOSPHATASE"/>
    <property type="match status" value="1"/>
</dbReference>
<evidence type="ECO:0000256" key="1">
    <source>
        <dbReference type="ARBA" id="ARBA00001946"/>
    </source>
</evidence>
<dbReference type="InterPro" id="IPR051400">
    <property type="entry name" value="HAD-like_hydrolase"/>
</dbReference>
<sequence length="228" mass="24552">MTVSSSLSTVLFDLDDTLCEYRRSPTDRRAAAFDRVGVAPYGSPTDFDTVLGDLPPADTDVGFYTNWFAAAADRVDADRTHAPDLGRAYAAVLDHRDVRYRPGARAALDHLTDRAGLDVGLVTNGGRANQTQKLDALDLADSFDVSVFATPERGMKPDPYPFERALSALDASADRTLYVGNSLRADVAGAGSLGLRTAWFPTDRARVPDPDPTPDHTLDSLAELPALL</sequence>
<evidence type="ECO:0000256" key="5">
    <source>
        <dbReference type="ARBA" id="ARBA00022842"/>
    </source>
</evidence>
<keyword evidence="7" id="KW-1185">Reference proteome</keyword>
<dbReference type="GO" id="GO:0044281">
    <property type="term" value="P:small molecule metabolic process"/>
    <property type="evidence" value="ECO:0007669"/>
    <property type="project" value="UniProtKB-ARBA"/>
</dbReference>
<keyword evidence="3" id="KW-0479">Metal-binding</keyword>
<evidence type="ECO:0000256" key="3">
    <source>
        <dbReference type="ARBA" id="ARBA00022723"/>
    </source>
</evidence>
<dbReference type="EMBL" id="JBHUDC010000002">
    <property type="protein sequence ID" value="MFD1511951.1"/>
    <property type="molecule type" value="Genomic_DNA"/>
</dbReference>
<comment type="caution">
    <text evidence="6">The sequence shown here is derived from an EMBL/GenBank/DDBJ whole genome shotgun (WGS) entry which is preliminary data.</text>
</comment>
<dbReference type="SFLD" id="SFLDS00003">
    <property type="entry name" value="Haloacid_Dehalogenase"/>
    <property type="match status" value="1"/>
</dbReference>
<comment type="similarity">
    <text evidence="2">Belongs to the HAD-like hydrolase superfamily.</text>
</comment>
<dbReference type="SFLD" id="SFLDG01129">
    <property type="entry name" value="C1.5:_HAD__Beta-PGM__Phosphata"/>
    <property type="match status" value="1"/>
</dbReference>